<organism evidence="6 7">
    <name type="scientific">Crucibulum laeve</name>
    <dbReference type="NCBI Taxonomy" id="68775"/>
    <lineage>
        <taxon>Eukaryota</taxon>
        <taxon>Fungi</taxon>
        <taxon>Dikarya</taxon>
        <taxon>Basidiomycota</taxon>
        <taxon>Agaricomycotina</taxon>
        <taxon>Agaricomycetes</taxon>
        <taxon>Agaricomycetidae</taxon>
        <taxon>Agaricales</taxon>
        <taxon>Agaricineae</taxon>
        <taxon>Nidulariaceae</taxon>
        <taxon>Crucibulum</taxon>
    </lineage>
</organism>
<dbReference type="Gene3D" id="3.50.50.100">
    <property type="match status" value="1"/>
</dbReference>
<evidence type="ECO:0000313" key="6">
    <source>
        <dbReference type="EMBL" id="TFK41532.1"/>
    </source>
</evidence>
<dbReference type="AlphaFoldDB" id="A0A5C3M873"/>
<dbReference type="GO" id="GO:0004174">
    <property type="term" value="F:electron-transferring-flavoprotein dehydrogenase activity"/>
    <property type="evidence" value="ECO:0007669"/>
    <property type="project" value="TreeGrafter"/>
</dbReference>
<dbReference type="Pfam" id="PF07992">
    <property type="entry name" value="Pyr_redox_2"/>
    <property type="match status" value="1"/>
</dbReference>
<evidence type="ECO:0000256" key="4">
    <source>
        <dbReference type="ARBA" id="ARBA00023002"/>
    </source>
</evidence>
<keyword evidence="2" id="KW-0285">Flavoprotein</keyword>
<dbReference type="PRINTS" id="PR00368">
    <property type="entry name" value="FADPNR"/>
</dbReference>
<comment type="similarity">
    <text evidence="1">Belongs to the FAD-dependent oxidoreductase family.</text>
</comment>
<proteinExistence type="inferred from homology"/>
<dbReference type="PANTHER" id="PTHR43735">
    <property type="entry name" value="APOPTOSIS-INDUCING FACTOR 1"/>
    <property type="match status" value="1"/>
</dbReference>
<reference evidence="6 7" key="1">
    <citation type="journal article" date="2019" name="Nat. Ecol. Evol.">
        <title>Megaphylogeny resolves global patterns of mushroom evolution.</title>
        <authorList>
            <person name="Varga T."/>
            <person name="Krizsan K."/>
            <person name="Foldi C."/>
            <person name="Dima B."/>
            <person name="Sanchez-Garcia M."/>
            <person name="Sanchez-Ramirez S."/>
            <person name="Szollosi G.J."/>
            <person name="Szarkandi J.G."/>
            <person name="Papp V."/>
            <person name="Albert L."/>
            <person name="Andreopoulos W."/>
            <person name="Angelini C."/>
            <person name="Antonin V."/>
            <person name="Barry K.W."/>
            <person name="Bougher N.L."/>
            <person name="Buchanan P."/>
            <person name="Buyck B."/>
            <person name="Bense V."/>
            <person name="Catcheside P."/>
            <person name="Chovatia M."/>
            <person name="Cooper J."/>
            <person name="Damon W."/>
            <person name="Desjardin D."/>
            <person name="Finy P."/>
            <person name="Geml J."/>
            <person name="Haridas S."/>
            <person name="Hughes K."/>
            <person name="Justo A."/>
            <person name="Karasinski D."/>
            <person name="Kautmanova I."/>
            <person name="Kiss B."/>
            <person name="Kocsube S."/>
            <person name="Kotiranta H."/>
            <person name="LaButti K.M."/>
            <person name="Lechner B.E."/>
            <person name="Liimatainen K."/>
            <person name="Lipzen A."/>
            <person name="Lukacs Z."/>
            <person name="Mihaltcheva S."/>
            <person name="Morgado L.N."/>
            <person name="Niskanen T."/>
            <person name="Noordeloos M.E."/>
            <person name="Ohm R.A."/>
            <person name="Ortiz-Santana B."/>
            <person name="Ovrebo C."/>
            <person name="Racz N."/>
            <person name="Riley R."/>
            <person name="Savchenko A."/>
            <person name="Shiryaev A."/>
            <person name="Soop K."/>
            <person name="Spirin V."/>
            <person name="Szebenyi C."/>
            <person name="Tomsovsky M."/>
            <person name="Tulloss R.E."/>
            <person name="Uehling J."/>
            <person name="Grigoriev I.V."/>
            <person name="Vagvolgyi C."/>
            <person name="Papp T."/>
            <person name="Martin F.M."/>
            <person name="Miettinen O."/>
            <person name="Hibbett D.S."/>
            <person name="Nagy L.G."/>
        </authorList>
    </citation>
    <scope>NUCLEOTIDE SEQUENCE [LARGE SCALE GENOMIC DNA]</scope>
    <source>
        <strain evidence="6 7">CBS 166.37</strain>
    </source>
</reference>
<dbReference type="PANTHER" id="PTHR43735:SF3">
    <property type="entry name" value="FERROPTOSIS SUPPRESSOR PROTEIN 1"/>
    <property type="match status" value="1"/>
</dbReference>
<dbReference type="GO" id="GO:0050660">
    <property type="term" value="F:flavin adenine dinucleotide binding"/>
    <property type="evidence" value="ECO:0007669"/>
    <property type="project" value="TreeGrafter"/>
</dbReference>
<name>A0A5C3M873_9AGAR</name>
<accession>A0A5C3M873</accession>
<evidence type="ECO:0000256" key="1">
    <source>
        <dbReference type="ARBA" id="ARBA00006442"/>
    </source>
</evidence>
<dbReference type="InterPro" id="IPR036188">
    <property type="entry name" value="FAD/NAD-bd_sf"/>
</dbReference>
<dbReference type="GO" id="GO:0005737">
    <property type="term" value="C:cytoplasm"/>
    <property type="evidence" value="ECO:0007669"/>
    <property type="project" value="TreeGrafter"/>
</dbReference>
<keyword evidence="3" id="KW-0274">FAD</keyword>
<evidence type="ECO:0000256" key="2">
    <source>
        <dbReference type="ARBA" id="ARBA00022630"/>
    </source>
</evidence>
<sequence>MEYTTADSKLTVVVVGGGAAGAFVTRTLSGRLDASKHRLILITARPKYAYLPASIRALVDENTPLDTVFLSLDKVFGDFPGELTIGSVSSIEELKEGSGGLLVLANGDKVAYDVLVLATGSKWEGMLAFPNEEEGCVAHFRSWQKKFKDANDIVIVGGGAAGIVEFAGEVKDIYPEKSVTIVQGDRLLLNDIYPDKFRRSIEHCISQRGVKIIFNDAIYGNPPLDPLKTRNGTELKCDLLVTTRGGRPNTSYMSFLLPTPLTDRGYVKIEPTLQVQSHPSIFALGDIVDLPEMKQITKINFGHANVVATNVVAYLNGRTPSTIYKGVPELLVITNGRNGGATYFGVLWGITLGDYFTKTAKSKTLLVETARKKIGLA</sequence>
<dbReference type="STRING" id="68775.A0A5C3M873"/>
<gene>
    <name evidence="6" type="ORF">BDQ12DRAFT_764947</name>
</gene>
<feature type="domain" description="FAD/NAD(P)-binding" evidence="5">
    <location>
        <begin position="11"/>
        <end position="293"/>
    </location>
</feature>
<evidence type="ECO:0000259" key="5">
    <source>
        <dbReference type="Pfam" id="PF07992"/>
    </source>
</evidence>
<keyword evidence="4" id="KW-0560">Oxidoreductase</keyword>
<dbReference type="SUPFAM" id="SSF51905">
    <property type="entry name" value="FAD/NAD(P)-binding domain"/>
    <property type="match status" value="1"/>
</dbReference>
<evidence type="ECO:0000313" key="7">
    <source>
        <dbReference type="Proteomes" id="UP000308652"/>
    </source>
</evidence>
<dbReference type="OrthoDB" id="202203at2759"/>
<protein>
    <recommendedName>
        <fullName evidence="5">FAD/NAD(P)-binding domain-containing protein</fullName>
    </recommendedName>
</protein>
<keyword evidence="7" id="KW-1185">Reference proteome</keyword>
<dbReference type="InterPro" id="IPR023753">
    <property type="entry name" value="FAD/NAD-binding_dom"/>
</dbReference>
<dbReference type="Proteomes" id="UP000308652">
    <property type="component" value="Unassembled WGS sequence"/>
</dbReference>
<evidence type="ECO:0000256" key="3">
    <source>
        <dbReference type="ARBA" id="ARBA00022827"/>
    </source>
</evidence>
<dbReference type="EMBL" id="ML213594">
    <property type="protein sequence ID" value="TFK41532.1"/>
    <property type="molecule type" value="Genomic_DNA"/>
</dbReference>